<comment type="caution">
    <text evidence="2">The sequence shown here is derived from an EMBL/GenBank/DDBJ whole genome shotgun (WGS) entry which is preliminary data.</text>
</comment>
<dbReference type="InterPro" id="IPR001245">
    <property type="entry name" value="Ser-Thr/Tyr_kinase_cat_dom"/>
</dbReference>
<dbReference type="PROSITE" id="PS50011">
    <property type="entry name" value="PROTEIN_KINASE_DOM"/>
    <property type="match status" value="1"/>
</dbReference>
<reference evidence="2" key="1">
    <citation type="journal article" date="2021" name="Proc. Natl. Acad. Sci. U.S.A.">
        <title>Three genomes in the algal genus Volvox reveal the fate of a haploid sex-determining region after a transition to homothallism.</title>
        <authorList>
            <person name="Yamamoto K."/>
            <person name="Hamaji T."/>
            <person name="Kawai-Toyooka H."/>
            <person name="Matsuzaki R."/>
            <person name="Takahashi F."/>
            <person name="Nishimura Y."/>
            <person name="Kawachi M."/>
            <person name="Noguchi H."/>
            <person name="Minakuchi Y."/>
            <person name="Umen J.G."/>
            <person name="Toyoda A."/>
            <person name="Nozaki H."/>
        </authorList>
    </citation>
    <scope>NUCLEOTIDE SEQUENCE</scope>
    <source>
        <strain evidence="2">NIES-3785</strain>
    </source>
</reference>
<dbReference type="PANTHER" id="PTHR44329">
    <property type="entry name" value="SERINE/THREONINE-PROTEIN KINASE TNNI3K-RELATED"/>
    <property type="match status" value="1"/>
</dbReference>
<sequence length="123" mass="13919">MAPEVLNIDNCAVTHRVDIYAWGVILWEMLAGFRPWAGLTLVQIAAAVTFGRQRPPLELLRPERCPPKLKSLIQRCWDEVPERRPAAAEVVKELLLVQLKLRGNDNDSAGETQVRNLLHWMGA</sequence>
<dbReference type="InterPro" id="IPR051681">
    <property type="entry name" value="Ser/Thr_Kinases-Pseudokinases"/>
</dbReference>
<dbReference type="InterPro" id="IPR011009">
    <property type="entry name" value="Kinase-like_dom_sf"/>
</dbReference>
<name>A0A8J4GB83_9CHLO</name>
<proteinExistence type="predicted"/>
<dbReference type="AlphaFoldDB" id="A0A8J4GB83"/>
<dbReference type="InterPro" id="IPR000719">
    <property type="entry name" value="Prot_kinase_dom"/>
</dbReference>
<dbReference type="Pfam" id="PF07714">
    <property type="entry name" value="PK_Tyr_Ser-Thr"/>
    <property type="match status" value="1"/>
</dbReference>
<dbReference type="GO" id="GO:0005524">
    <property type="term" value="F:ATP binding"/>
    <property type="evidence" value="ECO:0007669"/>
    <property type="project" value="InterPro"/>
</dbReference>
<dbReference type="Gene3D" id="1.10.510.10">
    <property type="entry name" value="Transferase(Phosphotransferase) domain 1"/>
    <property type="match status" value="1"/>
</dbReference>
<dbReference type="SUPFAM" id="SSF56112">
    <property type="entry name" value="Protein kinase-like (PK-like)"/>
    <property type="match status" value="1"/>
</dbReference>
<gene>
    <name evidence="2" type="ORF">Vretimale_8663</name>
</gene>
<evidence type="ECO:0000313" key="2">
    <source>
        <dbReference type="EMBL" id="GIM04032.1"/>
    </source>
</evidence>
<evidence type="ECO:0000313" key="3">
    <source>
        <dbReference type="Proteomes" id="UP000722791"/>
    </source>
</evidence>
<accession>A0A8J4GB83</accession>
<dbReference type="PANTHER" id="PTHR44329:SF214">
    <property type="entry name" value="PROTEIN KINASE DOMAIN-CONTAINING PROTEIN"/>
    <property type="match status" value="1"/>
</dbReference>
<feature type="domain" description="Protein kinase" evidence="1">
    <location>
        <begin position="1"/>
        <end position="96"/>
    </location>
</feature>
<dbReference type="EMBL" id="BNCQ01000015">
    <property type="protein sequence ID" value="GIM04032.1"/>
    <property type="molecule type" value="Genomic_DNA"/>
</dbReference>
<protein>
    <recommendedName>
        <fullName evidence="1">Protein kinase domain-containing protein</fullName>
    </recommendedName>
</protein>
<dbReference type="GO" id="GO:0004674">
    <property type="term" value="F:protein serine/threonine kinase activity"/>
    <property type="evidence" value="ECO:0007669"/>
    <property type="project" value="TreeGrafter"/>
</dbReference>
<dbReference type="Proteomes" id="UP000722791">
    <property type="component" value="Unassembled WGS sequence"/>
</dbReference>
<organism evidence="2 3">
    <name type="scientific">Volvox reticuliferus</name>
    <dbReference type="NCBI Taxonomy" id="1737510"/>
    <lineage>
        <taxon>Eukaryota</taxon>
        <taxon>Viridiplantae</taxon>
        <taxon>Chlorophyta</taxon>
        <taxon>core chlorophytes</taxon>
        <taxon>Chlorophyceae</taxon>
        <taxon>CS clade</taxon>
        <taxon>Chlamydomonadales</taxon>
        <taxon>Volvocaceae</taxon>
        <taxon>Volvox</taxon>
    </lineage>
</organism>
<evidence type="ECO:0000259" key="1">
    <source>
        <dbReference type="PROSITE" id="PS50011"/>
    </source>
</evidence>